<reference evidence="4 5" key="1">
    <citation type="submission" date="2017-12" db="EMBL/GenBank/DDBJ databases">
        <title>The draft genome sequence of Brumimicrobium saltpan LHR20.</title>
        <authorList>
            <person name="Do Z.-J."/>
            <person name="Luo H.-R."/>
        </authorList>
    </citation>
    <scope>NUCLEOTIDE SEQUENCE [LARGE SCALE GENOMIC DNA]</scope>
    <source>
        <strain evidence="4 5">LHR20</strain>
    </source>
</reference>
<dbReference type="PANTHER" id="PTHR30329:SF21">
    <property type="entry name" value="LIPOPROTEIN YIAD-RELATED"/>
    <property type="match status" value="1"/>
</dbReference>
<dbReference type="CDD" id="cd07185">
    <property type="entry name" value="OmpA_C-like"/>
    <property type="match status" value="1"/>
</dbReference>
<dbReference type="InterPro" id="IPR036737">
    <property type="entry name" value="OmpA-like_sf"/>
</dbReference>
<keyword evidence="5" id="KW-1185">Reference proteome</keyword>
<name>A0A2I0R5M6_9FLAO</name>
<dbReference type="PROSITE" id="PS51257">
    <property type="entry name" value="PROKAR_LIPOPROTEIN"/>
    <property type="match status" value="1"/>
</dbReference>
<dbReference type="Pfam" id="PF00691">
    <property type="entry name" value="OmpA"/>
    <property type="match status" value="1"/>
</dbReference>
<dbReference type="GO" id="GO:0016020">
    <property type="term" value="C:membrane"/>
    <property type="evidence" value="ECO:0007669"/>
    <property type="project" value="UniProtKB-UniRule"/>
</dbReference>
<dbReference type="PROSITE" id="PS51123">
    <property type="entry name" value="OMPA_2"/>
    <property type="match status" value="1"/>
</dbReference>
<keyword evidence="1" id="KW-0472">Membrane</keyword>
<evidence type="ECO:0000259" key="3">
    <source>
        <dbReference type="PROSITE" id="PS51123"/>
    </source>
</evidence>
<dbReference type="Gene3D" id="3.30.1330.60">
    <property type="entry name" value="OmpA-like domain"/>
    <property type="match status" value="1"/>
</dbReference>
<feature type="coiled-coil region" evidence="2">
    <location>
        <begin position="108"/>
        <end position="180"/>
    </location>
</feature>
<evidence type="ECO:0000256" key="2">
    <source>
        <dbReference type="SAM" id="Coils"/>
    </source>
</evidence>
<gene>
    <name evidence="4" type="ORF">CW751_00735</name>
</gene>
<organism evidence="4 5">
    <name type="scientific">Brumimicrobium salinarum</name>
    <dbReference type="NCBI Taxonomy" id="2058658"/>
    <lineage>
        <taxon>Bacteria</taxon>
        <taxon>Pseudomonadati</taxon>
        <taxon>Bacteroidota</taxon>
        <taxon>Flavobacteriia</taxon>
        <taxon>Flavobacteriales</taxon>
        <taxon>Crocinitomicaceae</taxon>
        <taxon>Brumimicrobium</taxon>
    </lineage>
</organism>
<keyword evidence="2" id="KW-0175">Coiled coil</keyword>
<sequence length="320" mass="35946">MRVFISILVIAIGLGACVPAKKYNDLLAKEKKCSEELKKFKTSSLDNEAKLKTAQTRMNIMEKDISQLKADTSDLGHKYRSLQSKYKQAISMGADFEKKLDEIKDSDAKHLARMRADLEAKIIETQRKEDALMTLEKELKKKQLLLAEREQRVAELEEIIQRQEMAVKALESKIAQALRGFEDKGLKVEERNGKIYVSLEAKLLFASGSTVVEAEGRKAIIELAKAIENENDLEIIVEGHTDTDRLASASHPKNNWELSVLRATSVVSIMTENSSVNPEILSASGRSEFHPVDPSDKAKNRRIEVIIAPRLDALFELISK</sequence>
<protein>
    <recommendedName>
        <fullName evidence="3">OmpA-like domain-containing protein</fullName>
    </recommendedName>
</protein>
<feature type="domain" description="OmpA-like" evidence="3">
    <location>
        <begin position="192"/>
        <end position="311"/>
    </location>
</feature>
<accession>A0A2I0R5M6</accession>
<evidence type="ECO:0000313" key="4">
    <source>
        <dbReference type="EMBL" id="PKR81894.1"/>
    </source>
</evidence>
<dbReference type="InterPro" id="IPR006665">
    <property type="entry name" value="OmpA-like"/>
</dbReference>
<dbReference type="PANTHER" id="PTHR30329">
    <property type="entry name" value="STATOR ELEMENT OF FLAGELLAR MOTOR COMPLEX"/>
    <property type="match status" value="1"/>
</dbReference>
<dbReference type="SUPFAM" id="SSF103088">
    <property type="entry name" value="OmpA-like"/>
    <property type="match status" value="1"/>
</dbReference>
<evidence type="ECO:0000256" key="1">
    <source>
        <dbReference type="PROSITE-ProRule" id="PRU00473"/>
    </source>
</evidence>
<dbReference type="Proteomes" id="UP000236654">
    <property type="component" value="Unassembled WGS sequence"/>
</dbReference>
<dbReference type="AlphaFoldDB" id="A0A2I0R5M6"/>
<evidence type="ECO:0000313" key="5">
    <source>
        <dbReference type="Proteomes" id="UP000236654"/>
    </source>
</evidence>
<dbReference type="OrthoDB" id="9815217at2"/>
<dbReference type="SUPFAM" id="SSF57997">
    <property type="entry name" value="Tropomyosin"/>
    <property type="match status" value="1"/>
</dbReference>
<dbReference type="RefSeq" id="WP_101333040.1">
    <property type="nucleotide sequence ID" value="NZ_PJNI01000001.1"/>
</dbReference>
<dbReference type="EMBL" id="PJNI01000001">
    <property type="protein sequence ID" value="PKR81894.1"/>
    <property type="molecule type" value="Genomic_DNA"/>
</dbReference>
<comment type="caution">
    <text evidence="4">The sequence shown here is derived from an EMBL/GenBank/DDBJ whole genome shotgun (WGS) entry which is preliminary data.</text>
</comment>
<proteinExistence type="predicted"/>
<dbReference type="InterPro" id="IPR050330">
    <property type="entry name" value="Bact_OuterMem_StrucFunc"/>
</dbReference>